<feature type="region of interest" description="Disordered" evidence="1">
    <location>
        <begin position="29"/>
        <end position="114"/>
    </location>
</feature>
<dbReference type="EMBL" id="JABCKV010000002">
    <property type="protein sequence ID" value="KAG5648546.1"/>
    <property type="molecule type" value="Genomic_DNA"/>
</dbReference>
<evidence type="ECO:0000256" key="1">
    <source>
        <dbReference type="SAM" id="MobiDB-lite"/>
    </source>
</evidence>
<dbReference type="PANTHER" id="PTHR48125">
    <property type="entry name" value="LP07818P1"/>
    <property type="match status" value="1"/>
</dbReference>
<feature type="compositionally biased region" description="Pro residues" evidence="1">
    <location>
        <begin position="35"/>
        <end position="46"/>
    </location>
</feature>
<reference evidence="2" key="2">
    <citation type="submission" date="2021-10" db="EMBL/GenBank/DDBJ databases">
        <title>Phylogenomics reveals ancestral predisposition of the termite-cultivated fungus Termitomyces towards a domesticated lifestyle.</title>
        <authorList>
            <person name="Auxier B."/>
            <person name="Grum-Grzhimaylo A."/>
            <person name="Cardenas M.E."/>
            <person name="Lodge J.D."/>
            <person name="Laessoe T."/>
            <person name="Pedersen O."/>
            <person name="Smith M.E."/>
            <person name="Kuyper T.W."/>
            <person name="Franco-Molano E.A."/>
            <person name="Baroni T.J."/>
            <person name="Aanen D.K."/>
        </authorList>
    </citation>
    <scope>NUCLEOTIDE SEQUENCE</scope>
    <source>
        <strain evidence="2">AP01</strain>
        <tissue evidence="2">Mycelium</tissue>
    </source>
</reference>
<comment type="caution">
    <text evidence="2">The sequence shown here is derived from an EMBL/GenBank/DDBJ whole genome shotgun (WGS) entry which is preliminary data.</text>
</comment>
<proteinExistence type="predicted"/>
<dbReference type="AlphaFoldDB" id="A0A9P7GEM0"/>
<accession>A0A9P7GEM0</accession>
<reference evidence="2" key="1">
    <citation type="submission" date="2020-07" db="EMBL/GenBank/DDBJ databases">
        <authorList>
            <person name="Nieuwenhuis M."/>
            <person name="Van De Peppel L.J.J."/>
        </authorList>
    </citation>
    <scope>NUCLEOTIDE SEQUENCE</scope>
    <source>
        <strain evidence="2">AP01</strain>
        <tissue evidence="2">Mycelium</tissue>
    </source>
</reference>
<keyword evidence="3" id="KW-1185">Reference proteome</keyword>
<feature type="region of interest" description="Disordered" evidence="1">
    <location>
        <begin position="1"/>
        <end position="20"/>
    </location>
</feature>
<dbReference type="Proteomes" id="UP000775547">
    <property type="component" value="Unassembled WGS sequence"/>
</dbReference>
<sequence>MRTDSSSSRPSTARKRTWTRDQLLRNLEIIGPLHTPLPPTLPPSPPVSRSNSPAPGPIKRKFDASADLDHFKRPRTSSILSDRPPHHLRRQSFSSHPHPPHLRLPADTPLHAARNEPCEDGEVYEDLPVASSSRLPAPPPFAIPPNMLPIRRPKRGKTDIRHHDLLNDKYHIEGRMLKYSGDARFWSTYPVTHREYRPLSNPPPPNSDYYRHGGLIARLELVDALVCFTFALWNRDYRRRTCQASWSTVGAFLSWCKQKWLAEEGMIDSEKAFIGLIFMIEGFIHGRKLAYSANNGAVDKDITSLYESLKQEVDSLGHKAENMQLSAENVAQATPPMLPSPASIAPANSANSTPASARDAATPNPLATEATAPAPQRPAHPATQTLLNGKMLPDRYKDKSIPAHVMDAMLTATTTVSLPVVQHLREQNTDTTGAAYCMIQSQTSLNLTTLRLHFPTTFARVINTTLSPTEEHEPDFEDEQGELFWPGQSITGEGLGWVCLLGKAMIKEFGKAYGYRGLVGVVPKPKPEEAPSNAGPPPQGPSQHQQRPGSTPHGHTPHGYSSQSASSTVPR</sequence>
<feature type="compositionally biased region" description="Polar residues" evidence="1">
    <location>
        <begin position="1"/>
        <end position="11"/>
    </location>
</feature>
<feature type="compositionally biased region" description="Pro residues" evidence="1">
    <location>
        <begin position="136"/>
        <end position="147"/>
    </location>
</feature>
<feature type="compositionally biased region" description="Low complexity" evidence="1">
    <location>
        <begin position="340"/>
        <end position="357"/>
    </location>
</feature>
<protein>
    <submittedName>
        <fullName evidence="2">Uncharacterized protein</fullName>
    </submittedName>
</protein>
<evidence type="ECO:0000313" key="2">
    <source>
        <dbReference type="EMBL" id="KAG5648546.1"/>
    </source>
</evidence>
<evidence type="ECO:0000313" key="3">
    <source>
        <dbReference type="Proteomes" id="UP000775547"/>
    </source>
</evidence>
<dbReference type="PANTHER" id="PTHR48125:SF10">
    <property type="entry name" value="OS12G0136300 PROTEIN"/>
    <property type="match status" value="1"/>
</dbReference>
<gene>
    <name evidence="2" type="ORF">DXG03_003157</name>
</gene>
<organism evidence="2 3">
    <name type="scientific">Asterophora parasitica</name>
    <dbReference type="NCBI Taxonomy" id="117018"/>
    <lineage>
        <taxon>Eukaryota</taxon>
        <taxon>Fungi</taxon>
        <taxon>Dikarya</taxon>
        <taxon>Basidiomycota</taxon>
        <taxon>Agaricomycotina</taxon>
        <taxon>Agaricomycetes</taxon>
        <taxon>Agaricomycetidae</taxon>
        <taxon>Agaricales</taxon>
        <taxon>Tricholomatineae</taxon>
        <taxon>Lyophyllaceae</taxon>
        <taxon>Asterophora</taxon>
    </lineage>
</organism>
<feature type="region of interest" description="Disordered" evidence="1">
    <location>
        <begin position="333"/>
        <end position="391"/>
    </location>
</feature>
<dbReference type="OrthoDB" id="3238644at2759"/>
<feature type="compositionally biased region" description="Basic and acidic residues" evidence="1">
    <location>
        <begin position="60"/>
        <end position="71"/>
    </location>
</feature>
<feature type="compositionally biased region" description="Polar residues" evidence="1">
    <location>
        <begin position="559"/>
        <end position="571"/>
    </location>
</feature>
<feature type="region of interest" description="Disordered" evidence="1">
    <location>
        <begin position="523"/>
        <end position="571"/>
    </location>
</feature>
<feature type="region of interest" description="Disordered" evidence="1">
    <location>
        <begin position="130"/>
        <end position="160"/>
    </location>
</feature>
<name>A0A9P7GEM0_9AGAR</name>